<dbReference type="CDD" id="cd00564">
    <property type="entry name" value="TMP_TenI"/>
    <property type="match status" value="1"/>
</dbReference>
<feature type="domain" description="Thiamine phosphate synthase/TenI" evidence="1">
    <location>
        <begin position="17"/>
        <end position="191"/>
    </location>
</feature>
<dbReference type="RefSeq" id="WP_133769517.1">
    <property type="nucleotide sequence ID" value="NZ_SNZR01000011.1"/>
</dbReference>
<dbReference type="AlphaFoldDB" id="A0A4R7CB47"/>
<comment type="caution">
    <text evidence="2">The sequence shown here is derived from an EMBL/GenBank/DDBJ whole genome shotgun (WGS) entry which is preliminary data.</text>
</comment>
<dbReference type="EMBL" id="SNZR01000011">
    <property type="protein sequence ID" value="TDR94645.1"/>
    <property type="molecule type" value="Genomic_DNA"/>
</dbReference>
<reference evidence="2 3" key="1">
    <citation type="submission" date="2019-03" db="EMBL/GenBank/DDBJ databases">
        <title>Genomic Encyclopedia of Type Strains, Phase IV (KMG-IV): sequencing the most valuable type-strain genomes for metagenomic binning, comparative biology and taxonomic classification.</title>
        <authorList>
            <person name="Goeker M."/>
        </authorList>
    </citation>
    <scope>NUCLEOTIDE SEQUENCE [LARGE SCALE GENOMIC DNA]</scope>
    <source>
        <strain evidence="2 3">DSM 25903</strain>
    </source>
</reference>
<sequence length="219" mass="23168">MTSLRPSLYLLSPLIEDPSSFRAPLAEAVATGFIEAVLLRLAPREERALINAVKELAPVAQDRQVAVIVADPGDGCDLAQVVMRSGADGGHAEDPARIEALCQRLKDGRNIGAGGLKSKHDAMVAGELGVDYVLFGEPRPDGFLPPFDLIEDRAAWWAEIFQTPCVVYAPTLEALPAVARTGSEFVALGDAVWTHPDGPGAALRETESILAALPPRAGA</sequence>
<dbReference type="GO" id="GO:0009228">
    <property type="term" value="P:thiamine biosynthetic process"/>
    <property type="evidence" value="ECO:0007669"/>
    <property type="project" value="UniProtKB-KW"/>
</dbReference>
<dbReference type="Proteomes" id="UP000295122">
    <property type="component" value="Unassembled WGS sequence"/>
</dbReference>
<dbReference type="Pfam" id="PF02581">
    <property type="entry name" value="TMP-TENI"/>
    <property type="match status" value="1"/>
</dbReference>
<organism evidence="2 3">
    <name type="scientific">Enterovirga rhinocerotis</name>
    <dbReference type="NCBI Taxonomy" id="1339210"/>
    <lineage>
        <taxon>Bacteria</taxon>
        <taxon>Pseudomonadati</taxon>
        <taxon>Pseudomonadota</taxon>
        <taxon>Alphaproteobacteria</taxon>
        <taxon>Hyphomicrobiales</taxon>
        <taxon>Methylobacteriaceae</taxon>
        <taxon>Enterovirga</taxon>
    </lineage>
</organism>
<dbReference type="InterPro" id="IPR022998">
    <property type="entry name" value="ThiamineP_synth_TenI"/>
</dbReference>
<dbReference type="OrthoDB" id="7159061at2"/>
<proteinExistence type="predicted"/>
<protein>
    <submittedName>
        <fullName evidence="2">Thiamine-phosphate pyrophosphorylase</fullName>
    </submittedName>
</protein>
<accession>A0A4R7CB47</accession>
<gene>
    <name evidence="2" type="ORF">EV668_1933</name>
</gene>
<evidence type="ECO:0000313" key="2">
    <source>
        <dbReference type="EMBL" id="TDR94645.1"/>
    </source>
</evidence>
<dbReference type="InterPro" id="IPR036206">
    <property type="entry name" value="ThiamineP_synth_sf"/>
</dbReference>
<dbReference type="InterPro" id="IPR013785">
    <property type="entry name" value="Aldolase_TIM"/>
</dbReference>
<evidence type="ECO:0000259" key="1">
    <source>
        <dbReference type="Pfam" id="PF02581"/>
    </source>
</evidence>
<evidence type="ECO:0000313" key="3">
    <source>
        <dbReference type="Proteomes" id="UP000295122"/>
    </source>
</evidence>
<dbReference type="Gene3D" id="3.20.20.70">
    <property type="entry name" value="Aldolase class I"/>
    <property type="match status" value="1"/>
</dbReference>
<keyword evidence="3" id="KW-1185">Reference proteome</keyword>
<name>A0A4R7CB47_9HYPH</name>
<dbReference type="SUPFAM" id="SSF51391">
    <property type="entry name" value="Thiamin phosphate synthase"/>
    <property type="match status" value="1"/>
</dbReference>